<proteinExistence type="predicted"/>
<organism evidence="1 2">
    <name type="scientific">Lacticaseibacillus paracasei subsp. paracasei Lpp49</name>
    <dbReference type="NCBI Taxonomy" id="1256213"/>
    <lineage>
        <taxon>Bacteria</taxon>
        <taxon>Bacillati</taxon>
        <taxon>Bacillota</taxon>
        <taxon>Bacilli</taxon>
        <taxon>Lactobacillales</taxon>
        <taxon>Lactobacillaceae</taxon>
        <taxon>Lacticaseibacillus</taxon>
    </lineage>
</organism>
<sequence>MKLGLGLSGENHSAKTNVTTEPIAAPPALCFLSQNLNPIAHNFPGTRTTFSTSKVEFKSGFLLIYGHEKNTSYSRKSWRTGGGLSLEIVVGGLPPTTRPDFEIAWVLREFKAVPTALASRSPAPAAELARSVGVQTAPVRKGNLPRYREQFDSRSLIID</sequence>
<name>A0ABC9T9F7_LACPA</name>
<accession>A0ABC9T9F7</accession>
<evidence type="ECO:0000313" key="2">
    <source>
        <dbReference type="Proteomes" id="UP000014310"/>
    </source>
</evidence>
<gene>
    <name evidence="1" type="ORF">Lpp49_12938</name>
</gene>
<dbReference type="AlphaFoldDB" id="A0ABC9T9F7"/>
<comment type="caution">
    <text evidence="1">The sequence shown here is derived from an EMBL/GenBank/DDBJ whole genome shotgun (WGS) entry which is preliminary data.</text>
</comment>
<dbReference type="EMBL" id="ANKJ01000045">
    <property type="protein sequence ID" value="EPC89632.1"/>
    <property type="molecule type" value="Genomic_DNA"/>
</dbReference>
<dbReference type="Proteomes" id="UP000014310">
    <property type="component" value="Unassembled WGS sequence"/>
</dbReference>
<reference evidence="1 2" key="1">
    <citation type="journal article" date="2013" name="PLoS ONE">
        <title>Lactobacillus paracasei comparative genomics: towards species pan-genome definition and exploitation of diversity.</title>
        <authorList>
            <person name="Smokvina T."/>
            <person name="Wels M."/>
            <person name="Polka J."/>
            <person name="Chervaux C."/>
            <person name="Brisse S."/>
            <person name="Boekhorst J."/>
            <person name="van Hylckama Vlieg J.E."/>
            <person name="Siezen R.J."/>
        </authorList>
    </citation>
    <scope>NUCLEOTIDE SEQUENCE [LARGE SCALE GENOMIC DNA]</scope>
    <source>
        <strain evidence="1 2">Lpp49</strain>
    </source>
</reference>
<evidence type="ECO:0000313" key="1">
    <source>
        <dbReference type="EMBL" id="EPC89632.1"/>
    </source>
</evidence>
<protein>
    <submittedName>
        <fullName evidence="1">Uncharacterized protein</fullName>
    </submittedName>
</protein>